<dbReference type="Proteomes" id="UP000598360">
    <property type="component" value="Unassembled WGS sequence"/>
</dbReference>
<sequence length="85" mass="8694">MRGLSGTLAAGAVVLALGLIGFQIWGSGRGIPGPGLPDVIAQSAVAVLAVGLQRFADRHPDRSGALAATGTAALVLGSVWFWWWL</sequence>
<keyword evidence="1" id="KW-0812">Transmembrane</keyword>
<feature type="transmembrane region" description="Helical" evidence="1">
    <location>
        <begin position="64"/>
        <end position="83"/>
    </location>
</feature>
<feature type="transmembrane region" description="Helical" evidence="1">
    <location>
        <begin position="31"/>
        <end position="52"/>
    </location>
</feature>
<keyword evidence="1" id="KW-0472">Membrane</keyword>
<reference evidence="2" key="1">
    <citation type="submission" date="2020-10" db="EMBL/GenBank/DDBJ databases">
        <title>Diversity and distribution of actinomycetes associated with coral in the coast of Hainan.</title>
        <authorList>
            <person name="Li F."/>
        </authorList>
    </citation>
    <scope>NUCLEOTIDE SEQUENCE</scope>
    <source>
        <strain evidence="2">HNM0983</strain>
    </source>
</reference>
<evidence type="ECO:0000313" key="3">
    <source>
        <dbReference type="Proteomes" id="UP000598360"/>
    </source>
</evidence>
<organism evidence="2 3">
    <name type="scientific">Saccharopolyspora montiporae</name>
    <dbReference type="NCBI Taxonomy" id="2781240"/>
    <lineage>
        <taxon>Bacteria</taxon>
        <taxon>Bacillati</taxon>
        <taxon>Actinomycetota</taxon>
        <taxon>Actinomycetes</taxon>
        <taxon>Pseudonocardiales</taxon>
        <taxon>Pseudonocardiaceae</taxon>
        <taxon>Saccharopolyspora</taxon>
    </lineage>
</organism>
<keyword evidence="3" id="KW-1185">Reference proteome</keyword>
<name>A0A929G1C9_9PSEU</name>
<accession>A0A929G1C9</accession>
<evidence type="ECO:0000256" key="1">
    <source>
        <dbReference type="SAM" id="Phobius"/>
    </source>
</evidence>
<gene>
    <name evidence="2" type="ORF">IQ251_14760</name>
</gene>
<comment type="caution">
    <text evidence="2">The sequence shown here is derived from an EMBL/GenBank/DDBJ whole genome shotgun (WGS) entry which is preliminary data.</text>
</comment>
<dbReference type="AlphaFoldDB" id="A0A929G1C9"/>
<dbReference type="EMBL" id="JADEYC010000023">
    <property type="protein sequence ID" value="MBE9375712.1"/>
    <property type="molecule type" value="Genomic_DNA"/>
</dbReference>
<proteinExistence type="predicted"/>
<keyword evidence="1" id="KW-1133">Transmembrane helix</keyword>
<feature type="transmembrane region" description="Helical" evidence="1">
    <location>
        <begin position="7"/>
        <end position="25"/>
    </location>
</feature>
<protein>
    <submittedName>
        <fullName evidence="2">Uncharacterized protein</fullName>
    </submittedName>
</protein>
<evidence type="ECO:0000313" key="2">
    <source>
        <dbReference type="EMBL" id="MBE9375712.1"/>
    </source>
</evidence>